<reference evidence="1" key="1">
    <citation type="journal article" date="2015" name="Nature">
        <title>Complex archaea that bridge the gap between prokaryotes and eukaryotes.</title>
        <authorList>
            <person name="Spang A."/>
            <person name="Saw J.H."/>
            <person name="Jorgensen S.L."/>
            <person name="Zaremba-Niedzwiedzka K."/>
            <person name="Martijn J."/>
            <person name="Lind A.E."/>
            <person name="van Eijk R."/>
            <person name="Schleper C."/>
            <person name="Guy L."/>
            <person name="Ettema T.J."/>
        </authorList>
    </citation>
    <scope>NUCLEOTIDE SEQUENCE</scope>
</reference>
<dbReference type="AlphaFoldDB" id="A0A0F9J0Q7"/>
<evidence type="ECO:0008006" key="2">
    <source>
        <dbReference type="Google" id="ProtNLM"/>
    </source>
</evidence>
<name>A0A0F9J0Q7_9ZZZZ</name>
<comment type="caution">
    <text evidence="1">The sequence shown here is derived from an EMBL/GenBank/DDBJ whole genome shotgun (WGS) entry which is preliminary data.</text>
</comment>
<protein>
    <recommendedName>
        <fullName evidence="2">LamG-like jellyroll fold domain-containing protein</fullName>
    </recommendedName>
</protein>
<sequence length="261" mass="28463">MGWPYQQKPPMGWPLDYDSGLVPDAGFWPMLTGSGNTIQDLSGNGIVGTFVNDTSWVAGQNGYALNLDGNDDYIDLGSSLQFTSEDFTVIIKVTPFEEVYAVLIGNREFNVYGWGLEIQGGGNNRVVFYTTQSGAEQEILSVNDFFAANETSVFAVVRKGSVGSIYKNGVEAPSYVARPSLIDPVTPPVSTKIGVYFNGIDGDLLGQIEYVYVFNRSLSASEIAQLYAYPFCMYKDPAEVVIQSGISMAAYYYRRLLAGAA</sequence>
<dbReference type="Gene3D" id="2.60.120.200">
    <property type="match status" value="1"/>
</dbReference>
<gene>
    <name evidence="1" type="ORF">LCGC14_1881050</name>
</gene>
<dbReference type="InterPro" id="IPR013320">
    <property type="entry name" value="ConA-like_dom_sf"/>
</dbReference>
<accession>A0A0F9J0Q7</accession>
<dbReference type="Pfam" id="PF13385">
    <property type="entry name" value="Laminin_G_3"/>
    <property type="match status" value="1"/>
</dbReference>
<dbReference type="SUPFAM" id="SSF49899">
    <property type="entry name" value="Concanavalin A-like lectins/glucanases"/>
    <property type="match status" value="1"/>
</dbReference>
<dbReference type="EMBL" id="LAZR01019370">
    <property type="protein sequence ID" value="KKL92802.1"/>
    <property type="molecule type" value="Genomic_DNA"/>
</dbReference>
<organism evidence="1">
    <name type="scientific">marine sediment metagenome</name>
    <dbReference type="NCBI Taxonomy" id="412755"/>
    <lineage>
        <taxon>unclassified sequences</taxon>
        <taxon>metagenomes</taxon>
        <taxon>ecological metagenomes</taxon>
    </lineage>
</organism>
<proteinExistence type="predicted"/>
<evidence type="ECO:0000313" key="1">
    <source>
        <dbReference type="EMBL" id="KKL92802.1"/>
    </source>
</evidence>